<comment type="function">
    <text evidence="1 11">Catalyzes the synthesis of alpha-ribazole-5'-phosphate from nicotinate mononucleotide (NAMN) and 5,6-dimethylbenzimidazole (DMB).</text>
</comment>
<keyword evidence="6 11" id="KW-0169">Cobalamin biosynthesis</keyword>
<dbReference type="SUPFAM" id="SSF52733">
    <property type="entry name" value="Nicotinate mononucleotide:5,6-dimethylbenzimidazole phosphoribosyltransferase (CobT)"/>
    <property type="match status" value="1"/>
</dbReference>
<dbReference type="PANTHER" id="PTHR43463:SF1">
    <property type="entry name" value="NICOTINATE-NUCLEOTIDE--DIMETHYLBENZIMIDAZOLE PHOSPHORIBOSYLTRANSFERASE"/>
    <property type="match status" value="1"/>
</dbReference>
<keyword evidence="7 11" id="KW-0328">Glycosyltransferase</keyword>
<evidence type="ECO:0000256" key="7">
    <source>
        <dbReference type="ARBA" id="ARBA00022676"/>
    </source>
</evidence>
<dbReference type="AlphaFoldDB" id="A0A1Y3PI22"/>
<organism evidence="12 13">
    <name type="scientific">Bacillus thermozeamaize</name>
    <dbReference type="NCBI Taxonomy" id="230954"/>
    <lineage>
        <taxon>Bacteria</taxon>
        <taxon>Bacillati</taxon>
        <taxon>Bacillota</taxon>
        <taxon>Bacilli</taxon>
        <taxon>Bacillales</taxon>
        <taxon>Bacillaceae</taxon>
        <taxon>Bacillus</taxon>
    </lineage>
</organism>
<evidence type="ECO:0000256" key="11">
    <source>
        <dbReference type="HAMAP-Rule" id="MF_00230"/>
    </source>
</evidence>
<evidence type="ECO:0000256" key="2">
    <source>
        <dbReference type="ARBA" id="ARBA00005049"/>
    </source>
</evidence>
<proteinExistence type="inferred from homology"/>
<dbReference type="Gene3D" id="3.40.50.10210">
    <property type="match status" value="1"/>
</dbReference>
<feature type="active site" description="Proton acceptor" evidence="11">
    <location>
        <position position="322"/>
    </location>
</feature>
<dbReference type="EMBL" id="LZRT01000097">
    <property type="protein sequence ID" value="OUM85776.1"/>
    <property type="molecule type" value="Genomic_DNA"/>
</dbReference>
<dbReference type="Proteomes" id="UP000196475">
    <property type="component" value="Unassembled WGS sequence"/>
</dbReference>
<dbReference type="NCBIfam" id="NF000996">
    <property type="entry name" value="PRK00105.1"/>
    <property type="match status" value="1"/>
</dbReference>
<protein>
    <recommendedName>
        <fullName evidence="5 11">Nicotinate-nucleotide--dimethylbenzimidazole phosphoribosyltransferase</fullName>
        <shortName evidence="11">NN:DBI PRT</shortName>
        <ecNumber evidence="4 11">2.4.2.21</ecNumber>
    </recommendedName>
    <alternativeName>
        <fullName evidence="9 11">N(1)-alpha-phosphoribosyltransferase</fullName>
    </alternativeName>
</protein>
<evidence type="ECO:0000256" key="1">
    <source>
        <dbReference type="ARBA" id="ARBA00002197"/>
    </source>
</evidence>
<gene>
    <name evidence="11" type="primary">cobT</name>
    <name evidence="12" type="ORF">BAA01_06510</name>
</gene>
<reference evidence="13" key="1">
    <citation type="submission" date="2016-06" db="EMBL/GenBank/DDBJ databases">
        <authorList>
            <person name="Nascimento L."/>
            <person name="Pereira R.V."/>
            <person name="Martins L.F."/>
            <person name="Quaggio R.B."/>
            <person name="Silva A.M."/>
            <person name="Setubal J.C."/>
        </authorList>
    </citation>
    <scope>NUCLEOTIDE SEQUENCE [LARGE SCALE GENOMIC DNA]</scope>
</reference>
<evidence type="ECO:0000313" key="12">
    <source>
        <dbReference type="EMBL" id="OUM85776.1"/>
    </source>
</evidence>
<dbReference type="CDD" id="cd02439">
    <property type="entry name" value="DMB-PRT_CobT"/>
    <property type="match status" value="1"/>
</dbReference>
<dbReference type="InterPro" id="IPR003200">
    <property type="entry name" value="Nict_dMeBzImd_PRibTrfase"/>
</dbReference>
<comment type="similarity">
    <text evidence="3 11">Belongs to the CobT family.</text>
</comment>
<evidence type="ECO:0000256" key="10">
    <source>
        <dbReference type="ARBA" id="ARBA00047340"/>
    </source>
</evidence>
<comment type="caution">
    <text evidence="12">The sequence shown here is derived from an EMBL/GenBank/DDBJ whole genome shotgun (WGS) entry which is preliminary data.</text>
</comment>
<keyword evidence="8 11" id="KW-0808">Transferase</keyword>
<accession>A0A1Y3PI22</accession>
<dbReference type="Gene3D" id="1.10.1610.10">
    <property type="match status" value="1"/>
</dbReference>
<evidence type="ECO:0000256" key="4">
    <source>
        <dbReference type="ARBA" id="ARBA00011991"/>
    </source>
</evidence>
<dbReference type="GO" id="GO:0009236">
    <property type="term" value="P:cobalamin biosynthetic process"/>
    <property type="evidence" value="ECO:0007669"/>
    <property type="project" value="UniProtKB-UniRule"/>
</dbReference>
<sequence length="359" mass="38073">MSFQEEVRQGILPLDEGSMREAAQRLDQLTKPPGSLGQLESLIIRWCGITGGKMPRHPAKGVLLMAGDHGVVSEGVTPYPQTVTAQMVQNILAGGAAINAVARAVRAQVTVVDVGVCQELPEHPRLWRQKVRPGTANLMRAQAMTLEEAEQAVRVGINAACRLAETGVQVLALGEMGIGNTTPSSCLLAALTGLPAEQVVGMGTSMDERTYRRKVTVVKEALRFHRLEGGVGKDDLLHVMACVGGLEIAALAGAVIGAARARIPVVLDGFIVTVAGLWAVRFCPPVKPYLFTSHVSAEKGHQIALDLLDQRAPLHFQMRLGEGTGAGMMLSAFDVAAEVHWGMATFAEAGVDNRKGEGA</sequence>
<dbReference type="PANTHER" id="PTHR43463">
    <property type="entry name" value="NICOTINATE-NUCLEOTIDE--DIMETHYLBENZIMIDAZOLE PHOSPHORIBOSYLTRANSFERASE"/>
    <property type="match status" value="1"/>
</dbReference>
<comment type="catalytic activity">
    <reaction evidence="10 11">
        <text>5,6-dimethylbenzimidazole + nicotinate beta-D-ribonucleotide = alpha-ribazole 5'-phosphate + nicotinate + H(+)</text>
        <dbReference type="Rhea" id="RHEA:11196"/>
        <dbReference type="ChEBI" id="CHEBI:15378"/>
        <dbReference type="ChEBI" id="CHEBI:15890"/>
        <dbReference type="ChEBI" id="CHEBI:32544"/>
        <dbReference type="ChEBI" id="CHEBI:57502"/>
        <dbReference type="ChEBI" id="CHEBI:57918"/>
        <dbReference type="EC" id="2.4.2.21"/>
    </reaction>
</comment>
<comment type="pathway">
    <text evidence="2 11">Nucleoside biosynthesis; alpha-ribazole biosynthesis; alpha-ribazole from 5,6-dimethylbenzimidazole: step 1/2.</text>
</comment>
<dbReference type="HAMAP" id="MF_00230">
    <property type="entry name" value="CobT"/>
    <property type="match status" value="1"/>
</dbReference>
<dbReference type="Pfam" id="PF02277">
    <property type="entry name" value="DBI_PRT"/>
    <property type="match status" value="1"/>
</dbReference>
<evidence type="ECO:0000256" key="9">
    <source>
        <dbReference type="ARBA" id="ARBA00030686"/>
    </source>
</evidence>
<dbReference type="InterPro" id="IPR036087">
    <property type="entry name" value="Nict_dMeBzImd_PRibTrfase_sf"/>
</dbReference>
<name>A0A1Y3PI22_9BACI</name>
<dbReference type="FunFam" id="3.40.50.10210:FF:000001">
    <property type="entry name" value="Nicotinate-nucleotide--dimethylbenzimidazole phosphoribosyltransferase"/>
    <property type="match status" value="1"/>
</dbReference>
<dbReference type="InterPro" id="IPR017846">
    <property type="entry name" value="Nict_dMeBzImd_PRibTrfase_bact"/>
</dbReference>
<evidence type="ECO:0000256" key="8">
    <source>
        <dbReference type="ARBA" id="ARBA00022679"/>
    </source>
</evidence>
<evidence type="ECO:0000313" key="13">
    <source>
        <dbReference type="Proteomes" id="UP000196475"/>
    </source>
</evidence>
<evidence type="ECO:0000256" key="6">
    <source>
        <dbReference type="ARBA" id="ARBA00022573"/>
    </source>
</evidence>
<dbReference type="InterPro" id="IPR023195">
    <property type="entry name" value="Nict_dMeBzImd_PRibTrfase_N"/>
</dbReference>
<dbReference type="NCBIfam" id="TIGR03160">
    <property type="entry name" value="cobT_DBIPRT"/>
    <property type="match status" value="1"/>
</dbReference>
<evidence type="ECO:0000256" key="3">
    <source>
        <dbReference type="ARBA" id="ARBA00007110"/>
    </source>
</evidence>
<evidence type="ECO:0000256" key="5">
    <source>
        <dbReference type="ARBA" id="ARBA00015486"/>
    </source>
</evidence>
<dbReference type="UniPathway" id="UPA00061">
    <property type="reaction ID" value="UER00516"/>
</dbReference>
<dbReference type="EC" id="2.4.2.21" evidence="4 11"/>
<dbReference type="GO" id="GO:0008939">
    <property type="term" value="F:nicotinate-nucleotide-dimethylbenzimidazole phosphoribosyltransferase activity"/>
    <property type="evidence" value="ECO:0007669"/>
    <property type="project" value="UniProtKB-UniRule"/>
</dbReference>